<proteinExistence type="predicted"/>
<dbReference type="Gene3D" id="1.10.150.280">
    <property type="entry name" value="AF1531-like domain"/>
    <property type="match status" value="1"/>
</dbReference>
<sequence>MKKQKMMVQLIGVWAVLTGALLLPLQAQSATPAKPITPNVEQTQKATDPQPVIKDASPGAVGTSININTASAQEIATALNGVGLKKAQAIVEYREKNGAFTQIEQLEEVKGIGAALIARNRDRLKL</sequence>
<dbReference type="SUPFAM" id="SSF47781">
    <property type="entry name" value="RuvA domain 2-like"/>
    <property type="match status" value="1"/>
</dbReference>
<dbReference type="Pfam" id="PF12836">
    <property type="entry name" value="HHH_3"/>
    <property type="match status" value="1"/>
</dbReference>
<evidence type="ECO:0000256" key="2">
    <source>
        <dbReference type="SAM" id="SignalP"/>
    </source>
</evidence>
<dbReference type="PANTHER" id="PTHR21180:SF32">
    <property type="entry name" value="ENDONUCLEASE_EXONUCLEASE_PHOSPHATASE FAMILY DOMAIN-CONTAINING PROTEIN 1"/>
    <property type="match status" value="1"/>
</dbReference>
<dbReference type="RefSeq" id="WP_072308604.1">
    <property type="nucleotide sequence ID" value="NZ_FMIQ01000036.1"/>
</dbReference>
<reference evidence="4 5" key="1">
    <citation type="submission" date="2016-09" db="EMBL/GenBank/DDBJ databases">
        <authorList>
            <person name="Capua I."/>
            <person name="De Benedictis P."/>
            <person name="Joannis T."/>
            <person name="Lombin L.H."/>
            <person name="Cattoli G."/>
        </authorList>
    </citation>
    <scope>NUCLEOTIDE SEQUENCE [LARGE SCALE GENOMIC DNA]</scope>
    <source>
        <strain evidence="4 5">GB001</strain>
    </source>
</reference>
<feature type="signal peptide" evidence="2">
    <location>
        <begin position="1"/>
        <end position="29"/>
    </location>
</feature>
<dbReference type="GO" id="GO:0003677">
    <property type="term" value="F:DNA binding"/>
    <property type="evidence" value="ECO:0007669"/>
    <property type="project" value="InterPro"/>
</dbReference>
<feature type="domain" description="Helix-hairpin-helix DNA-binding motif class 1" evidence="3">
    <location>
        <begin position="74"/>
        <end position="93"/>
    </location>
</feature>
<protein>
    <submittedName>
        <fullName evidence="4">Competence protein ComEA</fullName>
    </submittedName>
</protein>
<organism evidence="4 5">
    <name type="scientific">Hafnia alvei</name>
    <dbReference type="NCBI Taxonomy" id="569"/>
    <lineage>
        <taxon>Bacteria</taxon>
        <taxon>Pseudomonadati</taxon>
        <taxon>Pseudomonadota</taxon>
        <taxon>Gammaproteobacteria</taxon>
        <taxon>Enterobacterales</taxon>
        <taxon>Hafniaceae</taxon>
        <taxon>Hafnia</taxon>
    </lineage>
</organism>
<evidence type="ECO:0000259" key="3">
    <source>
        <dbReference type="SMART" id="SM00278"/>
    </source>
</evidence>
<gene>
    <name evidence="4" type="ORF">BN1044_02020</name>
</gene>
<keyword evidence="2" id="KW-0732">Signal</keyword>
<dbReference type="STRING" id="569.A6V27_12290"/>
<dbReference type="NCBIfam" id="TIGR00426">
    <property type="entry name" value="competence protein ComEA helix-hairpin-helix repeat region"/>
    <property type="match status" value="1"/>
</dbReference>
<dbReference type="GO" id="GO:0006281">
    <property type="term" value="P:DNA repair"/>
    <property type="evidence" value="ECO:0007669"/>
    <property type="project" value="InterPro"/>
</dbReference>
<dbReference type="InterPro" id="IPR051675">
    <property type="entry name" value="Endo/Exo/Phosphatase_dom_1"/>
</dbReference>
<dbReference type="PANTHER" id="PTHR21180">
    <property type="entry name" value="ENDONUCLEASE/EXONUCLEASE/PHOSPHATASE FAMILY DOMAIN-CONTAINING PROTEIN 1"/>
    <property type="match status" value="1"/>
</dbReference>
<evidence type="ECO:0000313" key="5">
    <source>
        <dbReference type="Proteomes" id="UP000094844"/>
    </source>
</evidence>
<dbReference type="EMBL" id="FMIQ01000036">
    <property type="protein sequence ID" value="SCM52536.1"/>
    <property type="molecule type" value="Genomic_DNA"/>
</dbReference>
<evidence type="ECO:0000313" key="4">
    <source>
        <dbReference type="EMBL" id="SCM52536.1"/>
    </source>
</evidence>
<accession>A0A1C6Z074</accession>
<dbReference type="Proteomes" id="UP000094844">
    <property type="component" value="Unassembled WGS sequence"/>
</dbReference>
<dbReference type="InterPro" id="IPR010994">
    <property type="entry name" value="RuvA_2-like"/>
</dbReference>
<dbReference type="GO" id="GO:0015628">
    <property type="term" value="P:protein secretion by the type II secretion system"/>
    <property type="evidence" value="ECO:0007669"/>
    <property type="project" value="TreeGrafter"/>
</dbReference>
<dbReference type="SMART" id="SM00278">
    <property type="entry name" value="HhH1"/>
    <property type="match status" value="2"/>
</dbReference>
<feature type="domain" description="Helix-hairpin-helix DNA-binding motif class 1" evidence="3">
    <location>
        <begin position="104"/>
        <end position="123"/>
    </location>
</feature>
<feature type="chain" id="PRO_5008751781" evidence="2">
    <location>
        <begin position="30"/>
        <end position="126"/>
    </location>
</feature>
<dbReference type="OrthoDB" id="7510573at2"/>
<dbReference type="InterPro" id="IPR003583">
    <property type="entry name" value="Hlx-hairpin-Hlx_DNA-bd_motif"/>
</dbReference>
<dbReference type="InterPro" id="IPR004509">
    <property type="entry name" value="Competence_ComEA_HhH"/>
</dbReference>
<feature type="region of interest" description="Disordered" evidence="1">
    <location>
        <begin position="32"/>
        <end position="58"/>
    </location>
</feature>
<evidence type="ECO:0000256" key="1">
    <source>
        <dbReference type="SAM" id="MobiDB-lite"/>
    </source>
</evidence>
<dbReference type="AlphaFoldDB" id="A0A1C6Z074"/>
<dbReference type="GO" id="GO:0015627">
    <property type="term" value="C:type II protein secretion system complex"/>
    <property type="evidence" value="ECO:0007669"/>
    <property type="project" value="TreeGrafter"/>
</dbReference>
<name>A0A1C6Z074_HAFAL</name>